<protein>
    <submittedName>
        <fullName evidence="2">Uncharacterized protein</fullName>
    </submittedName>
</protein>
<proteinExistence type="predicted"/>
<comment type="caution">
    <text evidence="2">The sequence shown here is derived from an EMBL/GenBank/DDBJ whole genome shotgun (WGS) entry which is preliminary data.</text>
</comment>
<name>A0A0A8X6J7_MESS1</name>
<dbReference type="AlphaFoldDB" id="A0A0A8X6J7"/>
<dbReference type="Proteomes" id="UP000031014">
    <property type="component" value="Unassembled WGS sequence"/>
</dbReference>
<evidence type="ECO:0000256" key="1">
    <source>
        <dbReference type="SAM" id="MobiDB-lite"/>
    </source>
</evidence>
<dbReference type="EMBL" id="BASE01000065">
    <property type="protein sequence ID" value="GAM14667.1"/>
    <property type="molecule type" value="Genomic_DNA"/>
</dbReference>
<feature type="region of interest" description="Disordered" evidence="1">
    <location>
        <begin position="39"/>
        <end position="62"/>
    </location>
</feature>
<evidence type="ECO:0000313" key="3">
    <source>
        <dbReference type="Proteomes" id="UP000031014"/>
    </source>
</evidence>
<organism evidence="2 3">
    <name type="scientific">Mesobacillus selenatarsenatis (strain DSM 18680 / JCM 14380 / FERM P-15431 / SF-1)</name>
    <dbReference type="NCBI Taxonomy" id="1321606"/>
    <lineage>
        <taxon>Bacteria</taxon>
        <taxon>Bacillati</taxon>
        <taxon>Bacillota</taxon>
        <taxon>Bacilli</taxon>
        <taxon>Bacillales</taxon>
        <taxon>Bacillaceae</taxon>
        <taxon>Mesobacillus</taxon>
    </lineage>
</organism>
<keyword evidence="3" id="KW-1185">Reference proteome</keyword>
<reference evidence="2 3" key="1">
    <citation type="submission" date="2013-06" db="EMBL/GenBank/DDBJ databases">
        <title>Whole genome shotgun sequence of Bacillus selenatarsenatis SF-1.</title>
        <authorList>
            <person name="Kuroda M."/>
            <person name="Sei K."/>
            <person name="Yamashita M."/>
            <person name="Ike M."/>
        </authorList>
    </citation>
    <scope>NUCLEOTIDE SEQUENCE [LARGE SCALE GENOMIC DNA]</scope>
    <source>
        <strain evidence="2 3">SF-1</strain>
    </source>
</reference>
<gene>
    <name evidence="2" type="ORF">SAMD00020551_2820</name>
</gene>
<evidence type="ECO:0000313" key="2">
    <source>
        <dbReference type="EMBL" id="GAM14667.1"/>
    </source>
</evidence>
<accession>A0A0A8X6J7</accession>
<dbReference type="STRING" id="1321606.SAMD00020551_2820"/>
<sequence length="62" mass="7010">MRTGRNGLFFFIQEPCITRKSSCKRKTVKAGALHCPKMAQEEKNGKSRSFALPENGPGREKR</sequence>